<dbReference type="Proteomes" id="UP000280008">
    <property type="component" value="Unassembled WGS sequence"/>
</dbReference>
<feature type="region of interest" description="Disordered" evidence="1">
    <location>
        <begin position="222"/>
        <end position="242"/>
    </location>
</feature>
<comment type="caution">
    <text evidence="3">The sequence shown here is derived from an EMBL/GenBank/DDBJ whole genome shotgun (WGS) entry which is preliminary data.</text>
</comment>
<dbReference type="EMBL" id="RBKS01000001">
    <property type="protein sequence ID" value="RKR74063.1"/>
    <property type="molecule type" value="Genomic_DNA"/>
</dbReference>
<dbReference type="InterPro" id="IPR018392">
    <property type="entry name" value="LysM"/>
</dbReference>
<reference evidence="3 4" key="1">
    <citation type="submission" date="2018-10" db="EMBL/GenBank/DDBJ databases">
        <title>Sequencing the genomes of 1000 actinobacteria strains.</title>
        <authorList>
            <person name="Klenk H.-P."/>
        </authorList>
    </citation>
    <scope>NUCLEOTIDE SEQUENCE [LARGE SCALE GENOMIC DNA]</scope>
    <source>
        <strain evidence="3 4">DSM 17894</strain>
    </source>
</reference>
<feature type="signal peptide" evidence="2">
    <location>
        <begin position="1"/>
        <end position="23"/>
    </location>
</feature>
<dbReference type="PROSITE" id="PS51257">
    <property type="entry name" value="PROKAR_LIPOPROTEIN"/>
    <property type="match status" value="1"/>
</dbReference>
<name>A0A495IDI5_9MICO</name>
<keyword evidence="2" id="KW-0732">Signal</keyword>
<evidence type="ECO:0000313" key="4">
    <source>
        <dbReference type="Proteomes" id="UP000280008"/>
    </source>
</evidence>
<evidence type="ECO:0000313" key="3">
    <source>
        <dbReference type="EMBL" id="RKR74063.1"/>
    </source>
</evidence>
<dbReference type="Gene3D" id="3.10.350.10">
    <property type="entry name" value="LysM domain"/>
    <property type="match status" value="1"/>
</dbReference>
<protein>
    <recommendedName>
        <fullName evidence="5">LysM domain-containing protein</fullName>
    </recommendedName>
</protein>
<evidence type="ECO:0000256" key="1">
    <source>
        <dbReference type="SAM" id="MobiDB-lite"/>
    </source>
</evidence>
<sequence>MRGSHFRRALAVSAAVAGALALAGCTSLSPFTHPSGTASTATPGATASAPAAVAALSPAQKKVAAITAKEAAVAAAKPAAGTVVATAHVAAPSSLMSGAVSVTVTVVATGEDTYEIRTSDYHSSVAGAPYAIFFRQYPESVGDCIEDGVSFGYSDWGGPGVTYQSIPPTIDLSTAGDQPDFLKDVVLTTGIAAQKTTACDPWAVLAVAPLVWHLPNRHPGVAPKDTGVGTEARGTVTTTSTGSPLTYTVAPGDTETGIEARFGISQRDLHWLTAQSGEFIGHRLAAGDKLNLDPALA</sequence>
<evidence type="ECO:0000256" key="2">
    <source>
        <dbReference type="SAM" id="SignalP"/>
    </source>
</evidence>
<keyword evidence="4" id="KW-1185">Reference proteome</keyword>
<gene>
    <name evidence="3" type="ORF">C8E83_1169</name>
</gene>
<dbReference type="CDD" id="cd00118">
    <property type="entry name" value="LysM"/>
    <property type="match status" value="1"/>
</dbReference>
<organism evidence="3 4">
    <name type="scientific">Frondihabitans australicus</name>
    <dbReference type="NCBI Taxonomy" id="386892"/>
    <lineage>
        <taxon>Bacteria</taxon>
        <taxon>Bacillati</taxon>
        <taxon>Actinomycetota</taxon>
        <taxon>Actinomycetes</taxon>
        <taxon>Micrococcales</taxon>
        <taxon>Microbacteriaceae</taxon>
        <taxon>Frondihabitans</taxon>
    </lineage>
</organism>
<accession>A0A495IDI5</accession>
<proteinExistence type="predicted"/>
<evidence type="ECO:0008006" key="5">
    <source>
        <dbReference type="Google" id="ProtNLM"/>
    </source>
</evidence>
<feature type="chain" id="PRO_5039291453" description="LysM domain-containing protein" evidence="2">
    <location>
        <begin position="24"/>
        <end position="297"/>
    </location>
</feature>
<dbReference type="InterPro" id="IPR036779">
    <property type="entry name" value="LysM_dom_sf"/>
</dbReference>
<dbReference type="AlphaFoldDB" id="A0A495IDI5"/>
<feature type="compositionally biased region" description="Low complexity" evidence="1">
    <location>
        <begin position="226"/>
        <end position="242"/>
    </location>
</feature>